<protein>
    <submittedName>
        <fullName evidence="2">Rab-GAP TBC domain protein</fullName>
    </submittedName>
</protein>
<dbReference type="InterPro" id="IPR035969">
    <property type="entry name" value="Rab-GAP_TBC_sf"/>
</dbReference>
<keyword evidence="1" id="KW-0812">Transmembrane</keyword>
<evidence type="ECO:0000313" key="2">
    <source>
        <dbReference type="EMBL" id="RVD93197.1"/>
    </source>
</evidence>
<sequence>MNFDEAIKKYETHRPGKSYFRTDKNPCETTIRGDTDRSFLFLPNTTNKEKWCKNLYKNICNELFINSTIDYYQGMSEIGSYIIYYYFKESVENKFEIISKELVGSSKLVNEEEEIETLPSKKDSLVDEKLSDCIDSIIYENCMTTICNVMDDKFLPVVQNNFEMYDKINLVFLRMMKKRNIKIDILLSKKYMNTTLSWFTRSVSELKDLYKVLALILNSPCNVTFLLLVKYFNEIENGEKIRNIPENLQEEIIKLEQEYVKTQEEMEQPCISARKVLFGLSVGGVVLAIFLYQTLKKDK</sequence>
<name>A0A437AQB1_9MICR</name>
<keyword evidence="1" id="KW-0472">Membrane</keyword>
<keyword evidence="3" id="KW-1185">Reference proteome</keyword>
<dbReference type="SUPFAM" id="SSF47923">
    <property type="entry name" value="Ypt/Rab-GAP domain of gyp1p"/>
    <property type="match status" value="1"/>
</dbReference>
<dbReference type="OrthoDB" id="2193149at2759"/>
<gene>
    <name evidence="2" type="ORF">TUBRATIS_002750</name>
</gene>
<accession>A0A437AQB1</accession>
<reference evidence="2 3" key="1">
    <citation type="submission" date="2018-10" db="EMBL/GenBank/DDBJ databases">
        <title>Draft genome sequence of the microsporidian Tubulinosema ratisbonensis.</title>
        <authorList>
            <person name="Polonais V."/>
            <person name="Peyretaillade E."/>
            <person name="Niehus S."/>
            <person name="Wawrzyniak I."/>
            <person name="Franchet A."/>
            <person name="Gaspin C."/>
            <person name="Reichstadt M."/>
            <person name="Belser C."/>
            <person name="Labadie K."/>
            <person name="Delbac F."/>
            <person name="Ferrandon D."/>
        </authorList>
    </citation>
    <scope>NUCLEOTIDE SEQUENCE [LARGE SCALE GENOMIC DNA]</scope>
    <source>
        <strain evidence="2 3">Franzen</strain>
    </source>
</reference>
<evidence type="ECO:0000256" key="1">
    <source>
        <dbReference type="SAM" id="Phobius"/>
    </source>
</evidence>
<dbReference type="VEuPathDB" id="MicrosporidiaDB:TUBRATIS_002750"/>
<dbReference type="Proteomes" id="UP000282876">
    <property type="component" value="Unassembled WGS sequence"/>
</dbReference>
<dbReference type="AlphaFoldDB" id="A0A437AQB1"/>
<evidence type="ECO:0000313" key="3">
    <source>
        <dbReference type="Proteomes" id="UP000282876"/>
    </source>
</evidence>
<feature type="transmembrane region" description="Helical" evidence="1">
    <location>
        <begin position="276"/>
        <end position="295"/>
    </location>
</feature>
<dbReference type="EMBL" id="RCSS01000071">
    <property type="protein sequence ID" value="RVD93197.1"/>
    <property type="molecule type" value="Genomic_DNA"/>
</dbReference>
<organism evidence="2 3">
    <name type="scientific">Tubulinosema ratisbonensis</name>
    <dbReference type="NCBI Taxonomy" id="291195"/>
    <lineage>
        <taxon>Eukaryota</taxon>
        <taxon>Fungi</taxon>
        <taxon>Fungi incertae sedis</taxon>
        <taxon>Microsporidia</taxon>
        <taxon>Tubulinosematoidea</taxon>
        <taxon>Tubulinosematidae</taxon>
        <taxon>Tubulinosema</taxon>
    </lineage>
</organism>
<comment type="caution">
    <text evidence="2">The sequence shown here is derived from an EMBL/GenBank/DDBJ whole genome shotgun (WGS) entry which is preliminary data.</text>
</comment>
<proteinExistence type="predicted"/>
<keyword evidence="1" id="KW-1133">Transmembrane helix</keyword>